<name>A0ABD2NIC6_9CUCU</name>
<organism evidence="1 2">
    <name type="scientific">Cryptolaemus montrouzieri</name>
    <dbReference type="NCBI Taxonomy" id="559131"/>
    <lineage>
        <taxon>Eukaryota</taxon>
        <taxon>Metazoa</taxon>
        <taxon>Ecdysozoa</taxon>
        <taxon>Arthropoda</taxon>
        <taxon>Hexapoda</taxon>
        <taxon>Insecta</taxon>
        <taxon>Pterygota</taxon>
        <taxon>Neoptera</taxon>
        <taxon>Endopterygota</taxon>
        <taxon>Coleoptera</taxon>
        <taxon>Polyphaga</taxon>
        <taxon>Cucujiformia</taxon>
        <taxon>Coccinelloidea</taxon>
        <taxon>Coccinellidae</taxon>
        <taxon>Scymninae</taxon>
        <taxon>Scymnini</taxon>
        <taxon>Cryptolaemus</taxon>
    </lineage>
</organism>
<sequence>MPPSAADKIKQYREFRQTALRRLQDINEIALNTDEDENKKFQLKMRCLTVDLVYEDFGIQHNHMLQHISLQEDAEEMLAAEELVLQEADQSYFNIKATYYKLFEQDKEQSEVRSHYSNIHGYTFLQVMGPGIRWSKIVKVFVQGSGRKLKF</sequence>
<dbReference type="AlphaFoldDB" id="A0ABD2NIC6"/>
<evidence type="ECO:0000313" key="2">
    <source>
        <dbReference type="Proteomes" id="UP001516400"/>
    </source>
</evidence>
<dbReference type="Proteomes" id="UP001516400">
    <property type="component" value="Unassembled WGS sequence"/>
</dbReference>
<gene>
    <name evidence="1" type="ORF">HHI36_013396</name>
</gene>
<comment type="caution">
    <text evidence="1">The sequence shown here is derived from an EMBL/GenBank/DDBJ whole genome shotgun (WGS) entry which is preliminary data.</text>
</comment>
<accession>A0ABD2NIC6</accession>
<keyword evidence="2" id="KW-1185">Reference proteome</keyword>
<proteinExistence type="predicted"/>
<evidence type="ECO:0000313" key="1">
    <source>
        <dbReference type="EMBL" id="KAL3278051.1"/>
    </source>
</evidence>
<protein>
    <submittedName>
        <fullName evidence="1">Uncharacterized protein</fullName>
    </submittedName>
</protein>
<dbReference type="EMBL" id="JABFTP020000103">
    <property type="protein sequence ID" value="KAL3278051.1"/>
    <property type="molecule type" value="Genomic_DNA"/>
</dbReference>
<reference evidence="1 2" key="1">
    <citation type="journal article" date="2021" name="BMC Biol.">
        <title>Horizontally acquired antibacterial genes associated with adaptive radiation of ladybird beetles.</title>
        <authorList>
            <person name="Li H.S."/>
            <person name="Tang X.F."/>
            <person name="Huang Y.H."/>
            <person name="Xu Z.Y."/>
            <person name="Chen M.L."/>
            <person name="Du X.Y."/>
            <person name="Qiu B.Y."/>
            <person name="Chen P.T."/>
            <person name="Zhang W."/>
            <person name="Slipinski A."/>
            <person name="Escalona H.E."/>
            <person name="Waterhouse R.M."/>
            <person name="Zwick A."/>
            <person name="Pang H."/>
        </authorList>
    </citation>
    <scope>NUCLEOTIDE SEQUENCE [LARGE SCALE GENOMIC DNA]</scope>
    <source>
        <strain evidence="1">SYSU2018</strain>
    </source>
</reference>